<reference evidence="1" key="1">
    <citation type="submission" date="2021-03" db="EMBL/GenBank/DDBJ databases">
        <title>Taxonomic study of Clostridium polyendosporum from meadow-gley soil under rice.</title>
        <authorList>
            <person name="Kobayashi H."/>
            <person name="Tanizawa Y."/>
            <person name="Yagura M."/>
        </authorList>
    </citation>
    <scope>NUCLEOTIDE SEQUENCE</scope>
    <source>
        <strain evidence="1">JCM 30710</strain>
    </source>
</reference>
<accession>A0A919S108</accession>
<dbReference type="AlphaFoldDB" id="A0A919S108"/>
<evidence type="ECO:0000313" key="2">
    <source>
        <dbReference type="Proteomes" id="UP000679179"/>
    </source>
</evidence>
<dbReference type="Proteomes" id="UP000679179">
    <property type="component" value="Unassembled WGS sequence"/>
</dbReference>
<gene>
    <name evidence="1" type="ORF">CPJCM30710_19720</name>
</gene>
<sequence length="66" mass="8075">MRNIIEVKENLNEIWVYASNRPDKVARVTYNEKIKDELEKYTWTYVGHNKKKEYFKTGANCYYLHQ</sequence>
<dbReference type="EMBL" id="BOPZ01000015">
    <property type="protein sequence ID" value="GIM29306.1"/>
    <property type="molecule type" value="Genomic_DNA"/>
</dbReference>
<comment type="caution">
    <text evidence="1">The sequence shown here is derived from an EMBL/GenBank/DDBJ whole genome shotgun (WGS) entry which is preliminary data.</text>
</comment>
<keyword evidence="2" id="KW-1185">Reference proteome</keyword>
<evidence type="ECO:0000313" key="1">
    <source>
        <dbReference type="EMBL" id="GIM29306.1"/>
    </source>
</evidence>
<proteinExistence type="predicted"/>
<organism evidence="1 2">
    <name type="scientific">Clostridium polyendosporum</name>
    <dbReference type="NCBI Taxonomy" id="69208"/>
    <lineage>
        <taxon>Bacteria</taxon>
        <taxon>Bacillati</taxon>
        <taxon>Bacillota</taxon>
        <taxon>Clostridia</taxon>
        <taxon>Eubacteriales</taxon>
        <taxon>Clostridiaceae</taxon>
        <taxon>Clostridium</taxon>
    </lineage>
</organism>
<name>A0A919S108_9CLOT</name>
<protein>
    <submittedName>
        <fullName evidence="1">Uncharacterized protein</fullName>
    </submittedName>
</protein>